<accession>A0AAV4XFT8</accession>
<dbReference type="Proteomes" id="UP001054945">
    <property type="component" value="Unassembled WGS sequence"/>
</dbReference>
<organism evidence="1 2">
    <name type="scientific">Caerostris extrusa</name>
    <name type="common">Bark spider</name>
    <name type="synonym">Caerostris bankana</name>
    <dbReference type="NCBI Taxonomy" id="172846"/>
    <lineage>
        <taxon>Eukaryota</taxon>
        <taxon>Metazoa</taxon>
        <taxon>Ecdysozoa</taxon>
        <taxon>Arthropoda</taxon>
        <taxon>Chelicerata</taxon>
        <taxon>Arachnida</taxon>
        <taxon>Araneae</taxon>
        <taxon>Araneomorphae</taxon>
        <taxon>Entelegynae</taxon>
        <taxon>Araneoidea</taxon>
        <taxon>Araneidae</taxon>
        <taxon>Caerostris</taxon>
    </lineage>
</organism>
<proteinExistence type="predicted"/>
<protein>
    <submittedName>
        <fullName evidence="1">Uncharacterized protein</fullName>
    </submittedName>
</protein>
<gene>
    <name evidence="1" type="ORF">CEXT_532851</name>
</gene>
<comment type="caution">
    <text evidence="1">The sequence shown here is derived from an EMBL/GenBank/DDBJ whole genome shotgun (WGS) entry which is preliminary data.</text>
</comment>
<name>A0AAV4XFT8_CAEEX</name>
<evidence type="ECO:0000313" key="1">
    <source>
        <dbReference type="EMBL" id="GIY93263.1"/>
    </source>
</evidence>
<dbReference type="EMBL" id="BPLR01000253">
    <property type="protein sequence ID" value="GIY93263.1"/>
    <property type="molecule type" value="Genomic_DNA"/>
</dbReference>
<keyword evidence="2" id="KW-1185">Reference proteome</keyword>
<dbReference type="AlphaFoldDB" id="A0AAV4XFT8"/>
<evidence type="ECO:0000313" key="2">
    <source>
        <dbReference type="Proteomes" id="UP001054945"/>
    </source>
</evidence>
<reference evidence="1 2" key="1">
    <citation type="submission" date="2021-06" db="EMBL/GenBank/DDBJ databases">
        <title>Caerostris extrusa draft genome.</title>
        <authorList>
            <person name="Kono N."/>
            <person name="Arakawa K."/>
        </authorList>
    </citation>
    <scope>NUCLEOTIDE SEQUENCE [LARGE SCALE GENOMIC DNA]</scope>
</reference>
<sequence length="121" mass="13036">MPPCRAILFIKADKESRRKGGSVADDPLSVIMTPSIKLRGAIRQGKEPRDVVNYDVLLIKSAVARLTAGPAGGVGEKDLHRPPAPWLLPFPSVSNCIFSATLSTIRTLGFVNLSSKIIPFL</sequence>